<protein>
    <submittedName>
        <fullName evidence="2">Uncharacterized protein</fullName>
    </submittedName>
</protein>
<feature type="region of interest" description="Disordered" evidence="1">
    <location>
        <begin position="1"/>
        <end position="27"/>
    </location>
</feature>
<accession>A0A2V1AAH1</accession>
<evidence type="ECO:0000313" key="2">
    <source>
        <dbReference type="EMBL" id="PVH14938.1"/>
    </source>
</evidence>
<name>A0A2V1AAH1_9ASCO</name>
<gene>
    <name evidence="2" type="ORF">CXQ87_005216</name>
</gene>
<dbReference type="AlphaFoldDB" id="A0A2V1AAH1"/>
<dbReference type="GeneID" id="37005214"/>
<sequence length="269" mass="31088">MHQRGSKASQSYSRKRRNDYQHTEQFSDSPLLLENPVVPDIVRSVVEPDKVKTYLQKLIPEKKSDEKSTHVKILLGNSESQIFTAEFKNELINNFHLDSITLSESSPFSVDRIITLYGEQISLSAATAFIGFTNSAESNNLLRHESFTLRSQNYKIDILVEAREFELVSFSEGKASVDFAPYDFNRNLNVVNIKGDLQYLMNTVSEYSRRFSFQVYKQDTDIKILPTIRSHDYDHLFESSETEDQLRVSKEELLKFIYSKNVLNDLSCK</sequence>
<keyword evidence="3" id="KW-1185">Reference proteome</keyword>
<dbReference type="VEuPathDB" id="FungiDB:CXQ87_005216"/>
<proteinExistence type="predicted"/>
<evidence type="ECO:0000256" key="1">
    <source>
        <dbReference type="SAM" id="MobiDB-lite"/>
    </source>
</evidence>
<feature type="compositionally biased region" description="Polar residues" evidence="1">
    <location>
        <begin position="1"/>
        <end position="12"/>
    </location>
</feature>
<comment type="caution">
    <text evidence="2">The sequence shown here is derived from an EMBL/GenBank/DDBJ whole genome shotgun (WGS) entry which is preliminary data.</text>
</comment>
<reference evidence="2 3" key="1">
    <citation type="submission" date="2017-12" db="EMBL/GenBank/DDBJ databases">
        <title>Genome Sequence of the Amphotericin B-resistant Candida duobushaemulonii strain, B09383.</title>
        <authorList>
            <person name="Chow N.A."/>
            <person name="Gade L."/>
            <person name="Batra D."/>
            <person name="Rowe L.A."/>
            <person name="Loparev V.N."/>
            <person name="Litvintseva A.P."/>
        </authorList>
    </citation>
    <scope>NUCLEOTIDE SEQUENCE [LARGE SCALE GENOMIC DNA]</scope>
    <source>
        <strain evidence="2 3">B09383</strain>
    </source>
</reference>
<dbReference type="Proteomes" id="UP000244406">
    <property type="component" value="Unassembled WGS sequence"/>
</dbReference>
<evidence type="ECO:0000313" key="3">
    <source>
        <dbReference type="Proteomes" id="UP000244406"/>
    </source>
</evidence>
<organism evidence="2 3">
    <name type="scientific">Candidozyma duobushaemuli</name>
    <dbReference type="NCBI Taxonomy" id="1231522"/>
    <lineage>
        <taxon>Eukaryota</taxon>
        <taxon>Fungi</taxon>
        <taxon>Dikarya</taxon>
        <taxon>Ascomycota</taxon>
        <taxon>Saccharomycotina</taxon>
        <taxon>Pichiomycetes</taxon>
        <taxon>Metschnikowiaceae</taxon>
        <taxon>Candidozyma</taxon>
    </lineage>
</organism>
<dbReference type="RefSeq" id="XP_025335878.1">
    <property type="nucleotide sequence ID" value="XM_025483643.1"/>
</dbReference>
<dbReference type="EMBL" id="PKFP01000002">
    <property type="protein sequence ID" value="PVH14938.1"/>
    <property type="molecule type" value="Genomic_DNA"/>
</dbReference>